<dbReference type="Proteomes" id="UP000827092">
    <property type="component" value="Unassembled WGS sequence"/>
</dbReference>
<feature type="compositionally biased region" description="Basic and acidic residues" evidence="1">
    <location>
        <begin position="106"/>
        <end position="117"/>
    </location>
</feature>
<feature type="compositionally biased region" description="Basic and acidic residues" evidence="1">
    <location>
        <begin position="375"/>
        <end position="389"/>
    </location>
</feature>
<feature type="compositionally biased region" description="Polar residues" evidence="1">
    <location>
        <begin position="197"/>
        <end position="207"/>
    </location>
</feature>
<keyword evidence="4" id="KW-1185">Reference proteome</keyword>
<feature type="compositionally biased region" description="Low complexity" evidence="1">
    <location>
        <begin position="224"/>
        <end position="249"/>
    </location>
</feature>
<feature type="compositionally biased region" description="Low complexity" evidence="1">
    <location>
        <begin position="260"/>
        <end position="281"/>
    </location>
</feature>
<evidence type="ECO:0000256" key="1">
    <source>
        <dbReference type="SAM" id="MobiDB-lite"/>
    </source>
</evidence>
<sequence>MNSFLKILVGAICLCSCVRAQIKYDRHPVAQKVQYDDGGETYQPYTHDKKDSIKKSLPGDYGKSYGESAPVYEGPIDSPYPQKQIYSNPLEKPVSYYPSKTDYLPEEPRKYDYEEPTYHSAENSYDKKKPIEEYKRTKYENLKSKSTPSDEHEELQYSQDPEKPSYYQSNQHREAPLPPLSYQPSHYASEAPKSSYPVATQSYQPLQEPSPYQPNSPEAYQVLYQPAAQQPAHYQPAQQPAHYQPAQQPSHYQPAHQPSHYQPAHQPGHYQPAQQPGQYQPEGSYPQSAPSYQPGKPTSLVKRDPKLPLYFTMYEKRIIQDPTDQYGKGPWRYLTYGHGITYGSKEPGKVFEKGYGYIRALGRDHCKLPENQCPPKDDKPFEYDGRKEPYFGYRPH</sequence>
<evidence type="ECO:0000313" key="4">
    <source>
        <dbReference type="Proteomes" id="UP000827092"/>
    </source>
</evidence>
<gene>
    <name evidence="3" type="ORF">JTE90_022148</name>
</gene>
<feature type="signal peptide" evidence="2">
    <location>
        <begin position="1"/>
        <end position="20"/>
    </location>
</feature>
<name>A0AAV6VSS0_9ARAC</name>
<comment type="caution">
    <text evidence="3">The sequence shown here is derived from an EMBL/GenBank/DDBJ whole genome shotgun (WGS) entry which is preliminary data.</text>
</comment>
<accession>A0AAV6VSS0</accession>
<feature type="region of interest" description="Disordered" evidence="1">
    <location>
        <begin position="369"/>
        <end position="396"/>
    </location>
</feature>
<feature type="chain" id="PRO_5043316561" evidence="2">
    <location>
        <begin position="21"/>
        <end position="396"/>
    </location>
</feature>
<keyword evidence="2" id="KW-0732">Signal</keyword>
<evidence type="ECO:0000313" key="3">
    <source>
        <dbReference type="EMBL" id="KAG8199699.1"/>
    </source>
</evidence>
<dbReference type="AlphaFoldDB" id="A0AAV6VSS0"/>
<proteinExistence type="predicted"/>
<feature type="region of interest" description="Disordered" evidence="1">
    <location>
        <begin position="35"/>
        <end position="303"/>
    </location>
</feature>
<protein>
    <submittedName>
        <fullName evidence="3">Uncharacterized protein</fullName>
    </submittedName>
</protein>
<dbReference type="EMBL" id="JAFNEN010000025">
    <property type="protein sequence ID" value="KAG8199699.1"/>
    <property type="molecule type" value="Genomic_DNA"/>
</dbReference>
<feature type="compositionally biased region" description="Basic and acidic residues" evidence="1">
    <location>
        <begin position="124"/>
        <end position="143"/>
    </location>
</feature>
<evidence type="ECO:0000256" key="2">
    <source>
        <dbReference type="SAM" id="SignalP"/>
    </source>
</evidence>
<reference evidence="3 4" key="1">
    <citation type="journal article" date="2022" name="Nat. Ecol. Evol.">
        <title>A masculinizing supergene underlies an exaggerated male reproductive morph in a spider.</title>
        <authorList>
            <person name="Hendrickx F."/>
            <person name="De Corte Z."/>
            <person name="Sonet G."/>
            <person name="Van Belleghem S.M."/>
            <person name="Kostlbacher S."/>
            <person name="Vangestel C."/>
        </authorList>
    </citation>
    <scope>NUCLEOTIDE SEQUENCE [LARGE SCALE GENOMIC DNA]</scope>
    <source>
        <strain evidence="3">W744_W776</strain>
    </source>
</reference>
<organism evidence="3 4">
    <name type="scientific">Oedothorax gibbosus</name>
    <dbReference type="NCBI Taxonomy" id="931172"/>
    <lineage>
        <taxon>Eukaryota</taxon>
        <taxon>Metazoa</taxon>
        <taxon>Ecdysozoa</taxon>
        <taxon>Arthropoda</taxon>
        <taxon>Chelicerata</taxon>
        <taxon>Arachnida</taxon>
        <taxon>Araneae</taxon>
        <taxon>Araneomorphae</taxon>
        <taxon>Entelegynae</taxon>
        <taxon>Araneoidea</taxon>
        <taxon>Linyphiidae</taxon>
        <taxon>Erigoninae</taxon>
        <taxon>Oedothorax</taxon>
    </lineage>
</organism>